<reference evidence="3" key="1">
    <citation type="journal article" date="2019" name="bioRxiv">
        <title>The Genome of the Zebra Mussel, Dreissena polymorpha: A Resource for Invasive Species Research.</title>
        <authorList>
            <person name="McCartney M.A."/>
            <person name="Auch B."/>
            <person name="Kono T."/>
            <person name="Mallez S."/>
            <person name="Zhang Y."/>
            <person name="Obille A."/>
            <person name="Becker A."/>
            <person name="Abrahante J.E."/>
            <person name="Garbe J."/>
            <person name="Badalamenti J.P."/>
            <person name="Herman A."/>
            <person name="Mangelson H."/>
            <person name="Liachko I."/>
            <person name="Sullivan S."/>
            <person name="Sone E.D."/>
            <person name="Koren S."/>
            <person name="Silverstein K.A.T."/>
            <person name="Beckman K.B."/>
            <person name="Gohl D.M."/>
        </authorList>
    </citation>
    <scope>NUCLEOTIDE SEQUENCE</scope>
    <source>
        <strain evidence="3">Duluth1</strain>
        <tissue evidence="3">Whole animal</tissue>
    </source>
</reference>
<dbReference type="InterPro" id="IPR050111">
    <property type="entry name" value="C-type_lectin/snaclec_domain"/>
</dbReference>
<dbReference type="SUPFAM" id="SSF56436">
    <property type="entry name" value="C-type lectin-like"/>
    <property type="match status" value="1"/>
</dbReference>
<dbReference type="Proteomes" id="UP000828390">
    <property type="component" value="Unassembled WGS sequence"/>
</dbReference>
<keyword evidence="1" id="KW-0732">Signal</keyword>
<feature type="domain" description="C-type lectin" evidence="2">
    <location>
        <begin position="27"/>
        <end position="150"/>
    </location>
</feature>
<evidence type="ECO:0000313" key="3">
    <source>
        <dbReference type="EMBL" id="KAH3700344.1"/>
    </source>
</evidence>
<dbReference type="InterPro" id="IPR016187">
    <property type="entry name" value="CTDL_fold"/>
</dbReference>
<reference evidence="3" key="2">
    <citation type="submission" date="2020-11" db="EMBL/GenBank/DDBJ databases">
        <authorList>
            <person name="McCartney M.A."/>
            <person name="Auch B."/>
            <person name="Kono T."/>
            <person name="Mallez S."/>
            <person name="Becker A."/>
            <person name="Gohl D.M."/>
            <person name="Silverstein K.A.T."/>
            <person name="Koren S."/>
            <person name="Bechman K.B."/>
            <person name="Herman A."/>
            <person name="Abrahante J.E."/>
            <person name="Garbe J."/>
        </authorList>
    </citation>
    <scope>NUCLEOTIDE SEQUENCE</scope>
    <source>
        <strain evidence="3">Duluth1</strain>
        <tissue evidence="3">Whole animal</tissue>
    </source>
</reference>
<dbReference type="PANTHER" id="PTHR22803">
    <property type="entry name" value="MANNOSE, PHOSPHOLIPASE, LECTIN RECEPTOR RELATED"/>
    <property type="match status" value="1"/>
</dbReference>
<keyword evidence="4" id="KW-1185">Reference proteome</keyword>
<gene>
    <name evidence="3" type="ORF">DPMN_075320</name>
</gene>
<comment type="caution">
    <text evidence="3">The sequence shown here is derived from an EMBL/GenBank/DDBJ whole genome shotgun (WGS) entry which is preliminary data.</text>
</comment>
<organism evidence="3 4">
    <name type="scientific">Dreissena polymorpha</name>
    <name type="common">Zebra mussel</name>
    <name type="synonym">Mytilus polymorpha</name>
    <dbReference type="NCBI Taxonomy" id="45954"/>
    <lineage>
        <taxon>Eukaryota</taxon>
        <taxon>Metazoa</taxon>
        <taxon>Spiralia</taxon>
        <taxon>Lophotrochozoa</taxon>
        <taxon>Mollusca</taxon>
        <taxon>Bivalvia</taxon>
        <taxon>Autobranchia</taxon>
        <taxon>Heteroconchia</taxon>
        <taxon>Euheterodonta</taxon>
        <taxon>Imparidentia</taxon>
        <taxon>Neoheterodontei</taxon>
        <taxon>Myida</taxon>
        <taxon>Dreissenoidea</taxon>
        <taxon>Dreissenidae</taxon>
        <taxon>Dreissena</taxon>
    </lineage>
</organism>
<name>A0A9D3YK94_DREPO</name>
<dbReference type="InterPro" id="IPR001304">
    <property type="entry name" value="C-type_lectin-like"/>
</dbReference>
<dbReference type="Gene3D" id="3.10.100.10">
    <property type="entry name" value="Mannose-Binding Protein A, subunit A"/>
    <property type="match status" value="1"/>
</dbReference>
<evidence type="ECO:0000259" key="2">
    <source>
        <dbReference type="PROSITE" id="PS50041"/>
    </source>
</evidence>
<protein>
    <recommendedName>
        <fullName evidence="2">C-type lectin domain-containing protein</fullName>
    </recommendedName>
</protein>
<dbReference type="AlphaFoldDB" id="A0A9D3YK94"/>
<feature type="chain" id="PRO_5038505132" description="C-type lectin domain-containing protein" evidence="1">
    <location>
        <begin position="19"/>
        <end position="161"/>
    </location>
</feature>
<feature type="signal peptide" evidence="1">
    <location>
        <begin position="1"/>
        <end position="18"/>
    </location>
</feature>
<dbReference type="InterPro" id="IPR016186">
    <property type="entry name" value="C-type_lectin-like/link_sf"/>
</dbReference>
<evidence type="ECO:0000313" key="4">
    <source>
        <dbReference type="Proteomes" id="UP000828390"/>
    </source>
</evidence>
<dbReference type="SMART" id="SM00034">
    <property type="entry name" value="CLECT"/>
    <property type="match status" value="1"/>
</dbReference>
<evidence type="ECO:0000256" key="1">
    <source>
        <dbReference type="SAM" id="SignalP"/>
    </source>
</evidence>
<dbReference type="PROSITE" id="PS50041">
    <property type="entry name" value="C_TYPE_LECTIN_2"/>
    <property type="match status" value="1"/>
</dbReference>
<dbReference type="OrthoDB" id="6128183at2759"/>
<sequence>MWILFSAMLLALSVAVQGVCPAGFESLEQSCYVILKVVGTYDEAQTYCEMVGASLAVIRSREEENLIDSYIHRHMSQIQEDQIWIGGTDLLQEGMFLAPRNQEVLTYFNWATGQPDNYGKGEHCLAIFRDDAQLRWNDQFCNTDKVPLCKREQMGPSIIVG</sequence>
<accession>A0A9D3YK94</accession>
<dbReference type="EMBL" id="JAIWYP010000015">
    <property type="protein sequence ID" value="KAH3700344.1"/>
    <property type="molecule type" value="Genomic_DNA"/>
</dbReference>
<dbReference type="Pfam" id="PF00059">
    <property type="entry name" value="Lectin_C"/>
    <property type="match status" value="1"/>
</dbReference>
<dbReference type="CDD" id="cd00037">
    <property type="entry name" value="CLECT"/>
    <property type="match status" value="1"/>
</dbReference>
<proteinExistence type="predicted"/>